<dbReference type="FunCoup" id="Q9N484">
    <property type="interactions" value="1522"/>
</dbReference>
<reference evidence="2 3" key="1">
    <citation type="journal article" date="1998" name="Science">
        <title>Genome sequence of the nematode C. elegans: a platform for investigating biology.</title>
        <authorList>
            <consortium name="The C. elegans sequencing consortium"/>
            <person name="Sulson J.E."/>
            <person name="Waterston R."/>
        </authorList>
    </citation>
    <scope>NUCLEOTIDE SEQUENCE [LARGE SCALE GENOMIC DNA]</scope>
    <source>
        <strain evidence="2 3">Bristol N2</strain>
    </source>
</reference>
<sequence length="240" mass="27695">MSQNRRTTDCENSPKQCLLLILISLFLCGLIAFGLTYFIQKWIETENVETSGIPLKMDYIWPQNVKKIVDYVIENDMHVTNDDRAVLIKTELMRFNTSDVFYIMVYDNKGETESNSFYGNAEQYITSYNPGKSNIVIYRSHYWRSTTENAKDNIENEVKIICAEGLNKQPDYNDVPVKLSENLENSRFVGLMGKDLDVSIRSANSFGRVWGPGWWDSIDEVYPDSKKQTGKQFILISGFK</sequence>
<gene>
    <name evidence="2" type="ORF">CELE_Y17G9A.4</name>
    <name evidence="2 4" type="ORF">Y17G9A.4</name>
</gene>
<evidence type="ECO:0000313" key="2">
    <source>
        <dbReference type="EMBL" id="CCD72231.2"/>
    </source>
</evidence>
<dbReference type="RefSeq" id="NP_500658.2">
    <property type="nucleotide sequence ID" value="NM_068257.2"/>
</dbReference>
<dbReference type="EMBL" id="BX284604">
    <property type="protein sequence ID" value="CCD72231.2"/>
    <property type="molecule type" value="Genomic_DNA"/>
</dbReference>
<dbReference type="PaxDb" id="6239-Y17G9A.4"/>
<dbReference type="Bgee" id="WBGene00021197">
    <property type="expression patterns" value="Expressed in adult organism and 2 other cell types or tissues"/>
</dbReference>
<dbReference type="HOGENOM" id="CLU_075646_0_0_1"/>
<dbReference type="CTD" id="189461"/>
<dbReference type="WormBase" id="Y17G9A.4">
    <property type="protein sequence ID" value="CE48527"/>
    <property type="gene ID" value="WBGene00021197"/>
</dbReference>
<keyword evidence="1" id="KW-0812">Transmembrane</keyword>
<dbReference type="AGR" id="WB:WBGene00021197"/>
<dbReference type="OrthoDB" id="5861420at2759"/>
<dbReference type="OMA" id="VIHRSHY"/>
<dbReference type="Pfam" id="PF05075">
    <property type="entry name" value="DUF684"/>
    <property type="match status" value="1"/>
</dbReference>
<dbReference type="GeneID" id="189461"/>
<dbReference type="SMR" id="Q9N484"/>
<dbReference type="PeptideAtlas" id="Q9N484"/>
<protein>
    <submittedName>
        <fullName evidence="2">Peptidase_M15_4 domain-containing protein</fullName>
    </submittedName>
</protein>
<proteinExistence type="predicted"/>
<dbReference type="Proteomes" id="UP000001940">
    <property type="component" value="Chromosome IV"/>
</dbReference>
<dbReference type="InterPro" id="IPR007767">
    <property type="entry name" value="DUF684"/>
</dbReference>
<dbReference type="PANTHER" id="PTHR31464">
    <property type="entry name" value="PROTEIN CBG01266"/>
    <property type="match status" value="1"/>
</dbReference>
<dbReference type="eggNOG" id="ENOG502THE4">
    <property type="taxonomic scope" value="Eukaryota"/>
</dbReference>
<evidence type="ECO:0000256" key="1">
    <source>
        <dbReference type="SAM" id="Phobius"/>
    </source>
</evidence>
<accession>Q9N484</accession>
<dbReference type="InParanoid" id="Q9N484"/>
<evidence type="ECO:0000313" key="3">
    <source>
        <dbReference type="Proteomes" id="UP000001940"/>
    </source>
</evidence>
<dbReference type="KEGG" id="cel:CELE_Y17G9A.4"/>
<dbReference type="PANTHER" id="PTHR31464:SF4">
    <property type="entry name" value="DUF4242 DOMAIN-CONTAINING PROTEIN-RELATED"/>
    <property type="match status" value="1"/>
</dbReference>
<evidence type="ECO:0000313" key="4">
    <source>
        <dbReference type="WormBase" id="Y17G9A.4"/>
    </source>
</evidence>
<name>Q9N484_CAEEL</name>
<keyword evidence="1" id="KW-1133">Transmembrane helix</keyword>
<feature type="transmembrane region" description="Helical" evidence="1">
    <location>
        <begin position="20"/>
        <end position="39"/>
    </location>
</feature>
<dbReference type="AlphaFoldDB" id="Q9N484"/>
<organism evidence="2 3">
    <name type="scientific">Caenorhabditis elegans</name>
    <dbReference type="NCBI Taxonomy" id="6239"/>
    <lineage>
        <taxon>Eukaryota</taxon>
        <taxon>Metazoa</taxon>
        <taxon>Ecdysozoa</taxon>
        <taxon>Nematoda</taxon>
        <taxon>Chromadorea</taxon>
        <taxon>Rhabditida</taxon>
        <taxon>Rhabditina</taxon>
        <taxon>Rhabditomorpha</taxon>
        <taxon>Rhabditoidea</taxon>
        <taxon>Rhabditidae</taxon>
        <taxon>Peloderinae</taxon>
        <taxon>Caenorhabditis</taxon>
    </lineage>
</organism>
<dbReference type="UCSC" id="Y17G9A.4">
    <property type="organism name" value="c. elegans"/>
</dbReference>
<keyword evidence="1" id="KW-0472">Membrane</keyword>
<keyword evidence="3" id="KW-1185">Reference proteome</keyword>